<organism evidence="1 2">
    <name type="scientific">Legionella wadsworthii</name>
    <dbReference type="NCBI Taxonomy" id="28088"/>
    <lineage>
        <taxon>Bacteria</taxon>
        <taxon>Pseudomonadati</taxon>
        <taxon>Pseudomonadota</taxon>
        <taxon>Gammaproteobacteria</taxon>
        <taxon>Legionellales</taxon>
        <taxon>Legionellaceae</taxon>
        <taxon>Legionella</taxon>
    </lineage>
</organism>
<evidence type="ECO:0000313" key="2">
    <source>
        <dbReference type="Proteomes" id="UP000255297"/>
    </source>
</evidence>
<reference evidence="1 2" key="1">
    <citation type="submission" date="2018-06" db="EMBL/GenBank/DDBJ databases">
        <authorList>
            <consortium name="Pathogen Informatics"/>
            <person name="Doyle S."/>
        </authorList>
    </citation>
    <scope>NUCLEOTIDE SEQUENCE [LARGE SCALE GENOMIC DNA]</scope>
    <source>
        <strain evidence="1 2">NCTC11532</strain>
    </source>
</reference>
<evidence type="ECO:0000313" key="1">
    <source>
        <dbReference type="EMBL" id="STY29701.1"/>
    </source>
</evidence>
<accession>A0A378M045</accession>
<protein>
    <submittedName>
        <fullName evidence="1">Uncharacterized protein</fullName>
    </submittedName>
</protein>
<gene>
    <name evidence="1" type="ORF">NCTC11532_01899</name>
</gene>
<dbReference type="OrthoDB" id="5653186at2"/>
<proteinExistence type="predicted"/>
<name>A0A378M045_9GAMM</name>
<dbReference type="Proteomes" id="UP000255297">
    <property type="component" value="Unassembled WGS sequence"/>
</dbReference>
<dbReference type="AlphaFoldDB" id="A0A378M045"/>
<sequence>MYSVDILDLTAQKLGNIKEQKATKYKESTKGFSDFIQAVTNQPPENQLQFILNNLDGLPSEINSLLFSIAAMGIRRAQDLPPNNPEKKSIEGIVANLGDLIINGLTKRLLPRWDILSSIQLHLGNWIENFQFQDSPDTSQETLLAAFCIISYFESVIPDSFKESKKDLTRLREQIANKFNQLVQEHSNLLRPYDASLRAPVVEQLSPVEVFRQNLANLARIERLRHLDRILSSQNPMNQFWNQYNTQTKFTQLMDDLRLQTEQRNQWQLFFDWHVSGNKMAKVKIEAPEILGGVPAKIFTLNKIKLLNLQAIANLGVERGNYNYDVDNLLINLERELVQVPQVEIRDIQTIKSQHSQTKSAKGISAVGLGDLFAEIKRFQQYLQSQSDQLVRLSTINNLIEQLNDEGVDTSSLDRSFEDMLEQTINSMPHENKVIPQTPREKIALMNQMVEEALDTSQKIHQDLENLTTKMYEAAPKSDVLITAASQFVTKHEKSFGHLLLCWFSSTYKEMFESIKTGAKNGDPVQIASVLVGQAEEFSKKYKIVTFFKSVQDLNKLSSAKESDEADRGMEPL</sequence>
<keyword evidence="2" id="KW-1185">Reference proteome</keyword>
<dbReference type="RefSeq" id="WP_031565073.1">
    <property type="nucleotide sequence ID" value="NZ_CAAAIS010000001.1"/>
</dbReference>
<dbReference type="EMBL" id="UGPB01000001">
    <property type="protein sequence ID" value="STY29701.1"/>
    <property type="molecule type" value="Genomic_DNA"/>
</dbReference>